<dbReference type="AlphaFoldDB" id="A0A9D2MAZ5"/>
<feature type="transmembrane region" description="Helical" evidence="1">
    <location>
        <begin position="104"/>
        <end position="121"/>
    </location>
</feature>
<name>A0A9D2MAZ5_9FIRM</name>
<comment type="caution">
    <text evidence="2">The sequence shown here is derived from an EMBL/GenBank/DDBJ whole genome shotgun (WGS) entry which is preliminary data.</text>
</comment>
<reference evidence="2" key="2">
    <citation type="submission" date="2021-04" db="EMBL/GenBank/DDBJ databases">
        <authorList>
            <person name="Gilroy R."/>
        </authorList>
    </citation>
    <scope>NUCLEOTIDE SEQUENCE</scope>
    <source>
        <strain evidence="2">CHK189-11263</strain>
    </source>
</reference>
<proteinExistence type="predicted"/>
<protein>
    <submittedName>
        <fullName evidence="2">DUF2752 domain-containing protein</fullName>
    </submittedName>
</protein>
<feature type="transmembrane region" description="Helical" evidence="1">
    <location>
        <begin position="12"/>
        <end position="33"/>
    </location>
</feature>
<evidence type="ECO:0000313" key="2">
    <source>
        <dbReference type="EMBL" id="HJB56619.1"/>
    </source>
</evidence>
<sequence length="122" mass="13056">MRRRLFRVARGAGAVLALGLAYTLWGTATGLWLPCPFHALTGLECPGCGVTRMCLSLLRLDWAGAWAANPGLLLFGPVILALGCVRAVRYVRTGGRASRGEQRCAWVLAAALVGYGVLRNLM</sequence>
<evidence type="ECO:0000313" key="3">
    <source>
        <dbReference type="Proteomes" id="UP000824208"/>
    </source>
</evidence>
<dbReference type="Pfam" id="PF10825">
    <property type="entry name" value="DUF2752"/>
    <property type="match status" value="1"/>
</dbReference>
<dbReference type="EMBL" id="DWYC01000037">
    <property type="protein sequence ID" value="HJB56619.1"/>
    <property type="molecule type" value="Genomic_DNA"/>
</dbReference>
<accession>A0A9D2MAZ5</accession>
<dbReference type="Proteomes" id="UP000824208">
    <property type="component" value="Unassembled WGS sequence"/>
</dbReference>
<keyword evidence="1" id="KW-0472">Membrane</keyword>
<gene>
    <name evidence="2" type="ORF">H9714_03610</name>
</gene>
<dbReference type="InterPro" id="IPR021215">
    <property type="entry name" value="DUF2752"/>
</dbReference>
<reference evidence="2" key="1">
    <citation type="journal article" date="2021" name="PeerJ">
        <title>Extensive microbial diversity within the chicken gut microbiome revealed by metagenomics and culture.</title>
        <authorList>
            <person name="Gilroy R."/>
            <person name="Ravi A."/>
            <person name="Getino M."/>
            <person name="Pursley I."/>
            <person name="Horton D.L."/>
            <person name="Alikhan N.F."/>
            <person name="Baker D."/>
            <person name="Gharbi K."/>
            <person name="Hall N."/>
            <person name="Watson M."/>
            <person name="Adriaenssens E.M."/>
            <person name="Foster-Nyarko E."/>
            <person name="Jarju S."/>
            <person name="Secka A."/>
            <person name="Antonio M."/>
            <person name="Oren A."/>
            <person name="Chaudhuri R.R."/>
            <person name="La Ragione R."/>
            <person name="Hildebrand F."/>
            <person name="Pallen M.J."/>
        </authorList>
    </citation>
    <scope>NUCLEOTIDE SEQUENCE</scope>
    <source>
        <strain evidence="2">CHK189-11263</strain>
    </source>
</reference>
<organism evidence="2 3">
    <name type="scientific">Candidatus Flavonifractor intestinipullorum</name>
    <dbReference type="NCBI Taxonomy" id="2838587"/>
    <lineage>
        <taxon>Bacteria</taxon>
        <taxon>Bacillati</taxon>
        <taxon>Bacillota</taxon>
        <taxon>Clostridia</taxon>
        <taxon>Eubacteriales</taxon>
        <taxon>Oscillospiraceae</taxon>
        <taxon>Flavonifractor</taxon>
    </lineage>
</organism>
<evidence type="ECO:0000256" key="1">
    <source>
        <dbReference type="SAM" id="Phobius"/>
    </source>
</evidence>
<feature type="transmembrane region" description="Helical" evidence="1">
    <location>
        <begin position="63"/>
        <end position="83"/>
    </location>
</feature>
<keyword evidence="1" id="KW-1133">Transmembrane helix</keyword>
<keyword evidence="1" id="KW-0812">Transmembrane</keyword>